<organism evidence="1 3">
    <name type="scientific">Rotaria magnacalcarata</name>
    <dbReference type="NCBI Taxonomy" id="392030"/>
    <lineage>
        <taxon>Eukaryota</taxon>
        <taxon>Metazoa</taxon>
        <taxon>Spiralia</taxon>
        <taxon>Gnathifera</taxon>
        <taxon>Rotifera</taxon>
        <taxon>Eurotatoria</taxon>
        <taxon>Bdelloidea</taxon>
        <taxon>Philodinida</taxon>
        <taxon>Philodinidae</taxon>
        <taxon>Rotaria</taxon>
    </lineage>
</organism>
<dbReference type="EMBL" id="CAJOBJ010377761">
    <property type="protein sequence ID" value="CAF5226227.1"/>
    <property type="molecule type" value="Genomic_DNA"/>
</dbReference>
<evidence type="ECO:0000313" key="2">
    <source>
        <dbReference type="EMBL" id="CAF5226227.1"/>
    </source>
</evidence>
<sequence length="75" mass="8861">MPIQPIPIHTVPTNEDFLLGLNDCPRYEQIEKEVYESDEFKSMNTYYELISKTYRTNKNYGMTHDSRGLLSIQSR</sequence>
<proteinExistence type="predicted"/>
<evidence type="ECO:0000313" key="3">
    <source>
        <dbReference type="Proteomes" id="UP000681967"/>
    </source>
</evidence>
<protein>
    <submittedName>
        <fullName evidence="1">Uncharacterized protein</fullName>
    </submittedName>
</protein>
<dbReference type="AlphaFoldDB" id="A0A8S3GJ73"/>
<reference evidence="1" key="1">
    <citation type="submission" date="2021-02" db="EMBL/GenBank/DDBJ databases">
        <authorList>
            <person name="Nowell W R."/>
        </authorList>
    </citation>
    <scope>NUCLEOTIDE SEQUENCE</scope>
</reference>
<dbReference type="Proteomes" id="UP000681720">
    <property type="component" value="Unassembled WGS sequence"/>
</dbReference>
<dbReference type="Proteomes" id="UP000681967">
    <property type="component" value="Unassembled WGS sequence"/>
</dbReference>
<dbReference type="EMBL" id="CAJOBH010270336">
    <property type="protein sequence ID" value="CAF5164352.1"/>
    <property type="molecule type" value="Genomic_DNA"/>
</dbReference>
<dbReference type="Gene3D" id="3.40.50.1240">
    <property type="entry name" value="Phosphoglycerate mutase-like"/>
    <property type="match status" value="1"/>
</dbReference>
<evidence type="ECO:0000313" key="1">
    <source>
        <dbReference type="EMBL" id="CAF5164352.1"/>
    </source>
</evidence>
<dbReference type="InterPro" id="IPR029033">
    <property type="entry name" value="His_PPase_superfam"/>
</dbReference>
<comment type="caution">
    <text evidence="1">The sequence shown here is derived from an EMBL/GenBank/DDBJ whole genome shotgun (WGS) entry which is preliminary data.</text>
</comment>
<dbReference type="SUPFAM" id="SSF53254">
    <property type="entry name" value="Phosphoglycerate mutase-like"/>
    <property type="match status" value="1"/>
</dbReference>
<gene>
    <name evidence="1" type="ORF">BYL167_LOCUS75483</name>
    <name evidence="2" type="ORF">GIL414_LOCUS87004</name>
</gene>
<name>A0A8S3GJ73_9BILA</name>
<accession>A0A8S3GJ73</accession>